<dbReference type="AlphaFoldDB" id="A0A917S1L3"/>
<dbReference type="InterPro" id="IPR000182">
    <property type="entry name" value="GNAT_dom"/>
</dbReference>
<dbReference type="PROSITE" id="PS51186">
    <property type="entry name" value="GNAT"/>
    <property type="match status" value="1"/>
</dbReference>
<name>A0A917S1L3_9BACL</name>
<evidence type="ECO:0000259" key="2">
    <source>
        <dbReference type="PROSITE" id="PS51186"/>
    </source>
</evidence>
<dbReference type="InterPro" id="IPR016181">
    <property type="entry name" value="Acyl_CoA_acyltransferase"/>
</dbReference>
<dbReference type="Gene3D" id="3.40.630.30">
    <property type="match status" value="1"/>
</dbReference>
<dbReference type="GO" id="GO:0008080">
    <property type="term" value="F:N-acetyltransferase activity"/>
    <property type="evidence" value="ECO:0007669"/>
    <property type="project" value="InterPro"/>
</dbReference>
<keyword evidence="1" id="KW-0808">Transferase</keyword>
<comment type="caution">
    <text evidence="3">The sequence shown here is derived from an EMBL/GenBank/DDBJ whole genome shotgun (WGS) entry which is preliminary data.</text>
</comment>
<evidence type="ECO:0000256" key="1">
    <source>
        <dbReference type="ARBA" id="ARBA00022679"/>
    </source>
</evidence>
<organism evidence="3 4">
    <name type="scientific">Sporolactobacillus putidus</name>
    <dbReference type="NCBI Taxonomy" id="492735"/>
    <lineage>
        <taxon>Bacteria</taxon>
        <taxon>Bacillati</taxon>
        <taxon>Bacillota</taxon>
        <taxon>Bacilli</taxon>
        <taxon>Bacillales</taxon>
        <taxon>Sporolactobacillaceae</taxon>
        <taxon>Sporolactobacillus</taxon>
    </lineage>
</organism>
<keyword evidence="4" id="KW-1185">Reference proteome</keyword>
<dbReference type="Proteomes" id="UP000654670">
    <property type="component" value="Unassembled WGS sequence"/>
</dbReference>
<dbReference type="CDD" id="cd04301">
    <property type="entry name" value="NAT_SF"/>
    <property type="match status" value="1"/>
</dbReference>
<reference evidence="3" key="2">
    <citation type="submission" date="2020-09" db="EMBL/GenBank/DDBJ databases">
        <authorList>
            <person name="Sun Q."/>
            <person name="Ohkuma M."/>
        </authorList>
    </citation>
    <scope>NUCLEOTIDE SEQUENCE</scope>
    <source>
        <strain evidence="3">JCM 15325</strain>
    </source>
</reference>
<gene>
    <name evidence="3" type="ORF">GCM10007968_14240</name>
</gene>
<sequence>MNTITLTNSGIRRLGKLESRSNLQIEELLNTLESEKKDQVLSAMRTIKTLLDYPSEEHIRSFQKGDLPFIIEAHRNLYNREYGYNEKFVQYVADAVASFSDHYDADQENIWILDVSHHPKGVIAIVKETDAAAQLRWFLLDQSLRGRGFGHKLLNKAIQFCREHAYKKVILWTVSDLKAARHLYKSIGFHLVEQHENQEWTSHSITEEKWELLLD</sequence>
<dbReference type="RefSeq" id="WP_188802403.1">
    <property type="nucleotide sequence ID" value="NZ_BMOK01000005.1"/>
</dbReference>
<dbReference type="PANTHER" id="PTHR13947">
    <property type="entry name" value="GNAT FAMILY N-ACETYLTRANSFERASE"/>
    <property type="match status" value="1"/>
</dbReference>
<dbReference type="SUPFAM" id="SSF55729">
    <property type="entry name" value="Acyl-CoA N-acyltransferases (Nat)"/>
    <property type="match status" value="1"/>
</dbReference>
<dbReference type="InterPro" id="IPR050769">
    <property type="entry name" value="NAT_camello-type"/>
</dbReference>
<evidence type="ECO:0000313" key="4">
    <source>
        <dbReference type="Proteomes" id="UP000654670"/>
    </source>
</evidence>
<dbReference type="Pfam" id="PF00583">
    <property type="entry name" value="Acetyltransf_1"/>
    <property type="match status" value="1"/>
</dbReference>
<evidence type="ECO:0000313" key="3">
    <source>
        <dbReference type="EMBL" id="GGL51129.1"/>
    </source>
</evidence>
<accession>A0A917S1L3</accession>
<dbReference type="PANTHER" id="PTHR13947:SF37">
    <property type="entry name" value="LD18367P"/>
    <property type="match status" value="1"/>
</dbReference>
<dbReference type="EMBL" id="BMOK01000005">
    <property type="protein sequence ID" value="GGL51129.1"/>
    <property type="molecule type" value="Genomic_DNA"/>
</dbReference>
<feature type="domain" description="N-acetyltransferase" evidence="2">
    <location>
        <begin position="57"/>
        <end position="215"/>
    </location>
</feature>
<protein>
    <recommendedName>
        <fullName evidence="2">N-acetyltransferase domain-containing protein</fullName>
    </recommendedName>
</protein>
<proteinExistence type="predicted"/>
<reference evidence="3" key="1">
    <citation type="journal article" date="2014" name="Int. J. Syst. Evol. Microbiol.">
        <title>Complete genome sequence of Corynebacterium casei LMG S-19264T (=DSM 44701T), isolated from a smear-ripened cheese.</title>
        <authorList>
            <consortium name="US DOE Joint Genome Institute (JGI-PGF)"/>
            <person name="Walter F."/>
            <person name="Albersmeier A."/>
            <person name="Kalinowski J."/>
            <person name="Ruckert C."/>
        </authorList>
    </citation>
    <scope>NUCLEOTIDE SEQUENCE</scope>
    <source>
        <strain evidence="3">JCM 15325</strain>
    </source>
</reference>